<dbReference type="GO" id="GO:0032958">
    <property type="term" value="P:inositol phosphate biosynthetic process"/>
    <property type="evidence" value="ECO:0007669"/>
    <property type="project" value="InterPro"/>
</dbReference>
<dbReference type="GO" id="GO:0008440">
    <property type="term" value="F:inositol-1,4,5-trisphosphate 3-kinase activity"/>
    <property type="evidence" value="ECO:0007669"/>
    <property type="project" value="TreeGrafter"/>
</dbReference>
<evidence type="ECO:0000256" key="2">
    <source>
        <dbReference type="ARBA" id="ARBA00022679"/>
    </source>
</evidence>
<protein>
    <recommendedName>
        <fullName evidence="4">Kinase</fullName>
        <ecNumber evidence="4">2.7.-.-</ecNumber>
    </recommendedName>
</protein>
<evidence type="ECO:0000256" key="4">
    <source>
        <dbReference type="RuleBase" id="RU363090"/>
    </source>
</evidence>
<evidence type="ECO:0000256" key="5">
    <source>
        <dbReference type="SAM" id="MobiDB-lite"/>
    </source>
</evidence>
<dbReference type="InterPro" id="IPR005522">
    <property type="entry name" value="IPK"/>
</dbReference>
<dbReference type="PANTHER" id="PTHR12400:SF108">
    <property type="entry name" value="KINASE"/>
    <property type="match status" value="1"/>
</dbReference>
<name>A0A0C3LRP4_9AGAM</name>
<keyword evidence="3 4" id="KW-0418">Kinase</keyword>
<proteinExistence type="inferred from homology"/>
<dbReference type="Gene3D" id="3.30.470.160">
    <property type="entry name" value="Inositol polyphosphate kinase"/>
    <property type="match status" value="1"/>
</dbReference>
<dbReference type="STRING" id="1051891.A0A0C3LRP4"/>
<dbReference type="InterPro" id="IPR038286">
    <property type="entry name" value="IPK_sf"/>
</dbReference>
<gene>
    <name evidence="6" type="ORF">M407DRAFT_244581</name>
</gene>
<dbReference type="EC" id="2.7.-.-" evidence="4"/>
<reference evidence="6 7" key="1">
    <citation type="submission" date="2014-04" db="EMBL/GenBank/DDBJ databases">
        <authorList>
            <consortium name="DOE Joint Genome Institute"/>
            <person name="Kuo A."/>
            <person name="Girlanda M."/>
            <person name="Perotto S."/>
            <person name="Kohler A."/>
            <person name="Nagy L.G."/>
            <person name="Floudas D."/>
            <person name="Copeland A."/>
            <person name="Barry K.W."/>
            <person name="Cichocki N."/>
            <person name="Veneault-Fourrey C."/>
            <person name="LaButti K."/>
            <person name="Lindquist E.A."/>
            <person name="Lipzen A."/>
            <person name="Lundell T."/>
            <person name="Morin E."/>
            <person name="Murat C."/>
            <person name="Sun H."/>
            <person name="Tunlid A."/>
            <person name="Henrissat B."/>
            <person name="Grigoriev I.V."/>
            <person name="Hibbett D.S."/>
            <person name="Martin F."/>
            <person name="Nordberg H.P."/>
            <person name="Cantor M.N."/>
            <person name="Hua S.X."/>
        </authorList>
    </citation>
    <scope>NUCLEOTIDE SEQUENCE [LARGE SCALE GENOMIC DNA]</scope>
    <source>
        <strain evidence="6 7">MUT 4182</strain>
    </source>
</reference>
<evidence type="ECO:0000313" key="6">
    <source>
        <dbReference type="EMBL" id="KIO24087.1"/>
    </source>
</evidence>
<dbReference type="Proteomes" id="UP000054248">
    <property type="component" value="Unassembled WGS sequence"/>
</dbReference>
<evidence type="ECO:0000313" key="7">
    <source>
        <dbReference type="Proteomes" id="UP000054248"/>
    </source>
</evidence>
<organism evidence="6 7">
    <name type="scientific">Tulasnella calospora MUT 4182</name>
    <dbReference type="NCBI Taxonomy" id="1051891"/>
    <lineage>
        <taxon>Eukaryota</taxon>
        <taxon>Fungi</taxon>
        <taxon>Dikarya</taxon>
        <taxon>Basidiomycota</taxon>
        <taxon>Agaricomycotina</taxon>
        <taxon>Agaricomycetes</taxon>
        <taxon>Cantharellales</taxon>
        <taxon>Tulasnellaceae</taxon>
        <taxon>Tulasnella</taxon>
    </lineage>
</organism>
<dbReference type="Pfam" id="PF03770">
    <property type="entry name" value="IPK"/>
    <property type="match status" value="1"/>
</dbReference>
<keyword evidence="7" id="KW-1185">Reference proteome</keyword>
<dbReference type="HOGENOM" id="CLU_042569_3_1_1"/>
<reference evidence="7" key="2">
    <citation type="submission" date="2015-01" db="EMBL/GenBank/DDBJ databases">
        <title>Evolutionary Origins and Diversification of the Mycorrhizal Mutualists.</title>
        <authorList>
            <consortium name="DOE Joint Genome Institute"/>
            <consortium name="Mycorrhizal Genomics Consortium"/>
            <person name="Kohler A."/>
            <person name="Kuo A."/>
            <person name="Nagy L.G."/>
            <person name="Floudas D."/>
            <person name="Copeland A."/>
            <person name="Barry K.W."/>
            <person name="Cichocki N."/>
            <person name="Veneault-Fourrey C."/>
            <person name="LaButti K."/>
            <person name="Lindquist E.A."/>
            <person name="Lipzen A."/>
            <person name="Lundell T."/>
            <person name="Morin E."/>
            <person name="Murat C."/>
            <person name="Riley R."/>
            <person name="Ohm R."/>
            <person name="Sun H."/>
            <person name="Tunlid A."/>
            <person name="Henrissat B."/>
            <person name="Grigoriev I.V."/>
            <person name="Hibbett D.S."/>
            <person name="Martin F."/>
        </authorList>
    </citation>
    <scope>NUCLEOTIDE SEQUENCE [LARGE SCALE GENOMIC DNA]</scope>
    <source>
        <strain evidence="7">MUT 4182</strain>
    </source>
</reference>
<sequence length="356" mass="37965">MSLQGISGKTIPFDGQVGGHAGVMTVEDGSMIIKDSLPKERAFYALLGTHEALAPLRDYVPEYMGQIKLTGVTEGVEVGHEVLQEIASGKESIVLRNVAYEFKKPNILDIKLGTVLYDESANEEKQARMIETARKTTSLESGVRLTGFKVWDPSKNDYEQTPKSYGKSIKVSQLPEGMAKFFPAASIQDRGLLNAVIDGIIGEVQEIKEIFEKVEMRMVGGSLLIVWEGDEEALKASLSATEELPEGGLTGKHKAEAAAAAPAAAERALNEVEVELPGGKGAAEEESAETSSSLSTSSSKKLSLGYAVKMIDFAHTRLAPGEGPDKGVLLGMETTLKLLEGRKAELAVVAEDAGAA</sequence>
<keyword evidence="2 4" id="KW-0808">Transferase</keyword>
<accession>A0A0C3LRP4</accession>
<dbReference type="PANTHER" id="PTHR12400">
    <property type="entry name" value="INOSITOL POLYPHOSPHATE KINASE"/>
    <property type="match status" value="1"/>
</dbReference>
<evidence type="ECO:0000256" key="1">
    <source>
        <dbReference type="ARBA" id="ARBA00007374"/>
    </source>
</evidence>
<comment type="similarity">
    <text evidence="1 4">Belongs to the inositol phosphokinase (IPK) family.</text>
</comment>
<dbReference type="OrthoDB" id="338650at2759"/>
<dbReference type="SUPFAM" id="SSF56104">
    <property type="entry name" value="SAICAR synthase-like"/>
    <property type="match status" value="1"/>
</dbReference>
<dbReference type="GO" id="GO:0005737">
    <property type="term" value="C:cytoplasm"/>
    <property type="evidence" value="ECO:0007669"/>
    <property type="project" value="TreeGrafter"/>
</dbReference>
<dbReference type="EMBL" id="KN823069">
    <property type="protein sequence ID" value="KIO24087.1"/>
    <property type="molecule type" value="Genomic_DNA"/>
</dbReference>
<feature type="region of interest" description="Disordered" evidence="5">
    <location>
        <begin position="277"/>
        <end position="296"/>
    </location>
</feature>
<dbReference type="GO" id="GO:0046854">
    <property type="term" value="P:phosphatidylinositol phosphate biosynthetic process"/>
    <property type="evidence" value="ECO:0007669"/>
    <property type="project" value="TreeGrafter"/>
</dbReference>
<dbReference type="GO" id="GO:0005634">
    <property type="term" value="C:nucleus"/>
    <property type="evidence" value="ECO:0007669"/>
    <property type="project" value="TreeGrafter"/>
</dbReference>
<evidence type="ECO:0000256" key="3">
    <source>
        <dbReference type="ARBA" id="ARBA00022777"/>
    </source>
</evidence>
<dbReference type="AlphaFoldDB" id="A0A0C3LRP4"/>
<dbReference type="GO" id="GO:0000824">
    <property type="term" value="F:inositol-1,4,5,6-tetrakisphosphate 3-kinase activity"/>
    <property type="evidence" value="ECO:0007669"/>
    <property type="project" value="TreeGrafter"/>
</dbReference>